<keyword evidence="3 5" id="KW-1133">Transmembrane helix</keyword>
<dbReference type="Proteomes" id="UP000304941">
    <property type="component" value="Unassembled WGS sequence"/>
</dbReference>
<gene>
    <name evidence="7" type="ORF">FEM54_33660</name>
</gene>
<dbReference type="RefSeq" id="WP_138454411.1">
    <property type="nucleotide sequence ID" value="NZ_VBVZ01001132.1"/>
</dbReference>
<proteinExistence type="predicted"/>
<reference evidence="7 8" key="1">
    <citation type="submission" date="2019-05" db="EMBL/GenBank/DDBJ databases">
        <title>Pseudomonas edaphica sp. nov., isolated from rhizospheric soil of Cistus ladanifer L. in Spain.</title>
        <authorList>
            <person name="Peix A."/>
        </authorList>
    </citation>
    <scope>NUCLEOTIDE SEQUENCE [LARGE SCALE GENOMIC DNA]</scope>
    <source>
        <strain evidence="7 8">RD25</strain>
    </source>
</reference>
<feature type="non-terminal residue" evidence="7">
    <location>
        <position position="124"/>
    </location>
</feature>
<evidence type="ECO:0000259" key="6">
    <source>
        <dbReference type="PROSITE" id="PS50850"/>
    </source>
</evidence>
<dbReference type="InterPro" id="IPR011701">
    <property type="entry name" value="MFS"/>
</dbReference>
<sequence length="124" mass="13438">MHNQIDSFRVALDARPVSSYQWWILLLLTLLMVTDGYDAHVLAYVVPALAQEWGVEKAAFGPVFSANLLGLTVGALAITPLADRFGVRRILLASVVIYATLTALTVFVNSLSSLMVARFICGIG</sequence>
<comment type="caution">
    <text evidence="7">The sequence shown here is derived from an EMBL/GenBank/DDBJ whole genome shotgun (WGS) entry which is preliminary data.</text>
</comment>
<evidence type="ECO:0000256" key="1">
    <source>
        <dbReference type="ARBA" id="ARBA00004141"/>
    </source>
</evidence>
<dbReference type="Pfam" id="PF07690">
    <property type="entry name" value="MFS_1"/>
    <property type="match status" value="1"/>
</dbReference>
<keyword evidence="2 5" id="KW-0812">Transmembrane</keyword>
<evidence type="ECO:0000256" key="5">
    <source>
        <dbReference type="SAM" id="Phobius"/>
    </source>
</evidence>
<name>A0ABY2TUU9_9PSED</name>
<evidence type="ECO:0000313" key="7">
    <source>
        <dbReference type="EMBL" id="TLG82331.1"/>
    </source>
</evidence>
<evidence type="ECO:0000256" key="4">
    <source>
        <dbReference type="ARBA" id="ARBA00023136"/>
    </source>
</evidence>
<feature type="transmembrane region" description="Helical" evidence="5">
    <location>
        <begin position="20"/>
        <end position="46"/>
    </location>
</feature>
<dbReference type="InterPro" id="IPR036259">
    <property type="entry name" value="MFS_trans_sf"/>
</dbReference>
<dbReference type="SUPFAM" id="SSF103473">
    <property type="entry name" value="MFS general substrate transporter"/>
    <property type="match status" value="1"/>
</dbReference>
<dbReference type="EMBL" id="VBVZ01001132">
    <property type="protein sequence ID" value="TLG82331.1"/>
    <property type="molecule type" value="Genomic_DNA"/>
</dbReference>
<dbReference type="PROSITE" id="PS50850">
    <property type="entry name" value="MFS"/>
    <property type="match status" value="1"/>
</dbReference>
<evidence type="ECO:0000313" key="8">
    <source>
        <dbReference type="Proteomes" id="UP000304941"/>
    </source>
</evidence>
<accession>A0ABY2TUU9</accession>
<dbReference type="InterPro" id="IPR020846">
    <property type="entry name" value="MFS_dom"/>
</dbReference>
<feature type="transmembrane region" description="Helical" evidence="5">
    <location>
        <begin position="58"/>
        <end position="78"/>
    </location>
</feature>
<dbReference type="Gene3D" id="1.20.1250.20">
    <property type="entry name" value="MFS general substrate transporter like domains"/>
    <property type="match status" value="1"/>
</dbReference>
<organism evidence="7 8">
    <name type="scientific">Pseudomonas edaphica</name>
    <dbReference type="NCBI Taxonomy" id="2006980"/>
    <lineage>
        <taxon>Bacteria</taxon>
        <taxon>Pseudomonadati</taxon>
        <taxon>Pseudomonadota</taxon>
        <taxon>Gammaproteobacteria</taxon>
        <taxon>Pseudomonadales</taxon>
        <taxon>Pseudomonadaceae</taxon>
        <taxon>Pseudomonas</taxon>
    </lineage>
</organism>
<comment type="subcellular location">
    <subcellularLocation>
        <location evidence="1">Membrane</location>
        <topology evidence="1">Multi-pass membrane protein</topology>
    </subcellularLocation>
</comment>
<dbReference type="PANTHER" id="PTHR23508:SF10">
    <property type="entry name" value="CARBOXYLIC ACID TRANSPORTER PROTEIN HOMOLOG"/>
    <property type="match status" value="1"/>
</dbReference>
<keyword evidence="4 5" id="KW-0472">Membrane</keyword>
<protein>
    <submittedName>
        <fullName evidence="7">Aromatic acid/H+ symport family MFS transporter</fullName>
    </submittedName>
</protein>
<evidence type="ECO:0000256" key="3">
    <source>
        <dbReference type="ARBA" id="ARBA00022989"/>
    </source>
</evidence>
<feature type="transmembrane region" description="Helical" evidence="5">
    <location>
        <begin position="90"/>
        <end position="108"/>
    </location>
</feature>
<keyword evidence="8" id="KW-1185">Reference proteome</keyword>
<evidence type="ECO:0000256" key="2">
    <source>
        <dbReference type="ARBA" id="ARBA00022692"/>
    </source>
</evidence>
<feature type="domain" description="Major facilitator superfamily (MFS) profile" evidence="6">
    <location>
        <begin position="24"/>
        <end position="124"/>
    </location>
</feature>
<dbReference type="PANTHER" id="PTHR23508">
    <property type="entry name" value="CARBOXYLIC ACID TRANSPORTER PROTEIN HOMOLOG"/>
    <property type="match status" value="1"/>
</dbReference>